<feature type="compositionally biased region" description="Polar residues" evidence="1">
    <location>
        <begin position="207"/>
        <end position="236"/>
    </location>
</feature>
<proteinExistence type="predicted"/>
<dbReference type="Proteomes" id="UP000242188">
    <property type="component" value="Unassembled WGS sequence"/>
</dbReference>
<dbReference type="AlphaFoldDB" id="A0A210QQT0"/>
<keyword evidence="2" id="KW-1133">Transmembrane helix</keyword>
<sequence length="809" mass="90293">MADDRLVAIVLFAIAASVTCDVKVNDVSTIATGSENPPIVSGVPLQTDGMITSVTVQGKSMPYKETQQTGDDQKKTEQDTETQKSSPHMPVKQDLQEQNYLENKLEKQNSSESSREQQIMKKQNSAQPNTQQNLVQSVLQDQNLVPQIPQEQINPEQPIPKGQNPVQPIPPVKNHGLPIPQEQNPVQPITSGQNLVQPIPKEQNPVQPITSGQNPVQSIPKEQNPIQPITSGQNPVQPIPKEQNPVQPITSGQNPVQPITSGQNPVQPIPKEQNPVQPIPKEQNLVQIQQSGQTPSPVLPQQKNPMQINPSGQSPVQLTTQEMIPVQPNPPVQNPLQSSPQEQIPVQPNPPVQNPLQLSPQEQIPVQPNPPVQNPLQSSPQEQIPVQPNPPVQNPLQSSPQDQIPVQPNPPVQNPLQSSPQEQIPAHPVPQKQNPVQDISLIQKTIQPNQADLDGKNTRVTSSLQQEIETKDDTDQNQNFDYKGSKIFSHVTGVPQTDTAREIIHGILNEQKNTVSTENDKNDNKPTMYDKGFPPAQKHSDIDIHDVTQLQEWMETTTEYFTTSELVDNIKLTTTEYFTTSKQFRNDIDNVPVDNIKLTTARKPFLALQPGPVILTPAQSNRVPDPSEKLFVSDTTLALSSYTTTAWSTKEDDKDTLQAKDNFYEGLDLWDDADEDEFPTDDSQPLSADRDDDWNFFMGEKLIPKGKALGDSYRPSMESLGDEKGYPPPKEGLVTSSLHNKNEDINIKMDMIAYYSWILFITLLIFAIFIFARQRQKFGYILKWGQSRRNYGRPSDAEEGKNLMKNIYT</sequence>
<gene>
    <name evidence="4" type="ORF">KP79_PYT06381</name>
</gene>
<feature type="compositionally biased region" description="Low complexity" evidence="1">
    <location>
        <begin position="374"/>
        <end position="386"/>
    </location>
</feature>
<name>A0A210QQT0_MIZYE</name>
<feature type="compositionally biased region" description="Basic and acidic residues" evidence="1">
    <location>
        <begin position="71"/>
        <end position="82"/>
    </location>
</feature>
<keyword evidence="4" id="KW-0648">Protein biosynthesis</keyword>
<accession>A0A210QQT0</accession>
<feature type="compositionally biased region" description="Polar residues" evidence="1">
    <location>
        <begin position="120"/>
        <end position="130"/>
    </location>
</feature>
<feature type="chain" id="PRO_5012103348" evidence="3">
    <location>
        <begin position="21"/>
        <end position="809"/>
    </location>
</feature>
<feature type="region of interest" description="Disordered" evidence="1">
    <location>
        <begin position="55"/>
        <end position="130"/>
    </location>
</feature>
<feature type="signal peptide" evidence="3">
    <location>
        <begin position="1"/>
        <end position="20"/>
    </location>
</feature>
<keyword evidence="2" id="KW-0812">Transmembrane</keyword>
<dbReference type="GO" id="GO:0003743">
    <property type="term" value="F:translation initiation factor activity"/>
    <property type="evidence" value="ECO:0007669"/>
    <property type="project" value="UniProtKB-KW"/>
</dbReference>
<feature type="transmembrane region" description="Helical" evidence="2">
    <location>
        <begin position="752"/>
        <end position="772"/>
    </location>
</feature>
<keyword evidence="2" id="KW-0472">Membrane</keyword>
<evidence type="ECO:0000256" key="1">
    <source>
        <dbReference type="SAM" id="MobiDB-lite"/>
    </source>
</evidence>
<feature type="compositionally biased region" description="Low complexity" evidence="1">
    <location>
        <begin position="354"/>
        <end position="366"/>
    </location>
</feature>
<feature type="compositionally biased region" description="Basic and acidic residues" evidence="1">
    <location>
        <begin position="103"/>
        <end position="119"/>
    </location>
</feature>
<evidence type="ECO:0000313" key="5">
    <source>
        <dbReference type="Proteomes" id="UP000242188"/>
    </source>
</evidence>
<protein>
    <submittedName>
        <fullName evidence="4">Translation initiation factor IF-2</fullName>
    </submittedName>
</protein>
<feature type="compositionally biased region" description="Low complexity" evidence="1">
    <location>
        <begin position="394"/>
        <end position="406"/>
    </location>
</feature>
<feature type="compositionally biased region" description="Polar residues" evidence="1">
    <location>
        <begin position="244"/>
        <end position="266"/>
    </location>
</feature>
<dbReference type="EMBL" id="NEDP02002388">
    <property type="protein sequence ID" value="OWF51068.1"/>
    <property type="molecule type" value="Genomic_DNA"/>
</dbReference>
<comment type="caution">
    <text evidence="4">The sequence shown here is derived from an EMBL/GenBank/DDBJ whole genome shotgun (WGS) entry which is preliminary data.</text>
</comment>
<keyword evidence="5" id="KW-1185">Reference proteome</keyword>
<evidence type="ECO:0000313" key="4">
    <source>
        <dbReference type="EMBL" id="OWF51068.1"/>
    </source>
</evidence>
<evidence type="ECO:0000256" key="3">
    <source>
        <dbReference type="SAM" id="SignalP"/>
    </source>
</evidence>
<feature type="compositionally biased region" description="Low complexity" evidence="1">
    <location>
        <begin position="334"/>
        <end position="346"/>
    </location>
</feature>
<keyword evidence="4" id="KW-0396">Initiation factor</keyword>
<keyword evidence="3" id="KW-0732">Signal</keyword>
<feature type="compositionally biased region" description="Polar residues" evidence="1">
    <location>
        <begin position="284"/>
        <end position="322"/>
    </location>
</feature>
<reference evidence="4 5" key="1">
    <citation type="journal article" date="2017" name="Nat. Ecol. Evol.">
        <title>Scallop genome provides insights into evolution of bilaterian karyotype and development.</title>
        <authorList>
            <person name="Wang S."/>
            <person name="Zhang J."/>
            <person name="Jiao W."/>
            <person name="Li J."/>
            <person name="Xun X."/>
            <person name="Sun Y."/>
            <person name="Guo X."/>
            <person name="Huan P."/>
            <person name="Dong B."/>
            <person name="Zhang L."/>
            <person name="Hu X."/>
            <person name="Sun X."/>
            <person name="Wang J."/>
            <person name="Zhao C."/>
            <person name="Wang Y."/>
            <person name="Wang D."/>
            <person name="Huang X."/>
            <person name="Wang R."/>
            <person name="Lv J."/>
            <person name="Li Y."/>
            <person name="Zhang Z."/>
            <person name="Liu B."/>
            <person name="Lu W."/>
            <person name="Hui Y."/>
            <person name="Liang J."/>
            <person name="Zhou Z."/>
            <person name="Hou R."/>
            <person name="Li X."/>
            <person name="Liu Y."/>
            <person name="Li H."/>
            <person name="Ning X."/>
            <person name="Lin Y."/>
            <person name="Zhao L."/>
            <person name="Xing Q."/>
            <person name="Dou J."/>
            <person name="Li Y."/>
            <person name="Mao J."/>
            <person name="Guo H."/>
            <person name="Dou H."/>
            <person name="Li T."/>
            <person name="Mu C."/>
            <person name="Jiang W."/>
            <person name="Fu Q."/>
            <person name="Fu X."/>
            <person name="Miao Y."/>
            <person name="Liu J."/>
            <person name="Yu Q."/>
            <person name="Li R."/>
            <person name="Liao H."/>
            <person name="Li X."/>
            <person name="Kong Y."/>
            <person name="Jiang Z."/>
            <person name="Chourrout D."/>
            <person name="Li R."/>
            <person name="Bao Z."/>
        </authorList>
    </citation>
    <scope>NUCLEOTIDE SEQUENCE [LARGE SCALE GENOMIC DNA]</scope>
    <source>
        <strain evidence="4 5">PY_sf001</strain>
    </source>
</reference>
<feature type="region of interest" description="Disordered" evidence="1">
    <location>
        <begin position="207"/>
        <end position="434"/>
    </location>
</feature>
<dbReference type="OrthoDB" id="8964506at2759"/>
<organism evidence="4 5">
    <name type="scientific">Mizuhopecten yessoensis</name>
    <name type="common">Japanese scallop</name>
    <name type="synonym">Patinopecten yessoensis</name>
    <dbReference type="NCBI Taxonomy" id="6573"/>
    <lineage>
        <taxon>Eukaryota</taxon>
        <taxon>Metazoa</taxon>
        <taxon>Spiralia</taxon>
        <taxon>Lophotrochozoa</taxon>
        <taxon>Mollusca</taxon>
        <taxon>Bivalvia</taxon>
        <taxon>Autobranchia</taxon>
        <taxon>Pteriomorphia</taxon>
        <taxon>Pectinida</taxon>
        <taxon>Pectinoidea</taxon>
        <taxon>Pectinidae</taxon>
        <taxon>Mizuhopecten</taxon>
    </lineage>
</organism>
<evidence type="ECO:0000256" key="2">
    <source>
        <dbReference type="SAM" id="Phobius"/>
    </source>
</evidence>